<dbReference type="PANTHER" id="PTHR37012">
    <property type="entry name" value="B-ZIP TRANSCRIPTION FACTOR (EUROFUNG)-RELATED"/>
    <property type="match status" value="1"/>
</dbReference>
<dbReference type="Gene3D" id="1.20.5.170">
    <property type="match status" value="1"/>
</dbReference>
<feature type="compositionally biased region" description="Basic and acidic residues" evidence="1">
    <location>
        <begin position="28"/>
        <end position="48"/>
    </location>
</feature>
<dbReference type="Proteomes" id="UP000037696">
    <property type="component" value="Unassembled WGS sequence"/>
</dbReference>
<dbReference type="EMBL" id="LHQQ01000046">
    <property type="protein sequence ID" value="KOS45276.1"/>
    <property type="molecule type" value="Genomic_DNA"/>
</dbReference>
<protein>
    <recommendedName>
        <fullName evidence="4">BZIP domain-containing protein</fullName>
    </recommendedName>
</protein>
<reference evidence="2 3" key="1">
    <citation type="submission" date="2015-08" db="EMBL/GenBank/DDBJ databases">
        <title>Genome sequencing of Penicillium nordicum.</title>
        <authorList>
            <person name="Nguyen H.D."/>
            <person name="Seifert K.A."/>
        </authorList>
    </citation>
    <scope>NUCLEOTIDE SEQUENCE [LARGE SCALE GENOMIC DNA]</scope>
    <source>
        <strain evidence="2 3">DAOMC 185683</strain>
    </source>
</reference>
<evidence type="ECO:0000256" key="1">
    <source>
        <dbReference type="SAM" id="MobiDB-lite"/>
    </source>
</evidence>
<dbReference type="CDD" id="cd14688">
    <property type="entry name" value="bZIP_YAP"/>
    <property type="match status" value="1"/>
</dbReference>
<feature type="compositionally biased region" description="Polar residues" evidence="1">
    <location>
        <begin position="201"/>
        <end position="265"/>
    </location>
</feature>
<comment type="caution">
    <text evidence="2">The sequence shown here is derived from an EMBL/GenBank/DDBJ whole genome shotgun (WGS) entry which is preliminary data.</text>
</comment>
<dbReference type="GO" id="GO:0003700">
    <property type="term" value="F:DNA-binding transcription factor activity"/>
    <property type="evidence" value="ECO:0007669"/>
    <property type="project" value="InterPro"/>
</dbReference>
<feature type="region of interest" description="Disordered" evidence="1">
    <location>
        <begin position="158"/>
        <end position="275"/>
    </location>
</feature>
<dbReference type="InterPro" id="IPR046347">
    <property type="entry name" value="bZIP_sf"/>
</dbReference>
<dbReference type="SUPFAM" id="SSF57959">
    <property type="entry name" value="Leucine zipper domain"/>
    <property type="match status" value="1"/>
</dbReference>
<organism evidence="2 3">
    <name type="scientific">Penicillium nordicum</name>
    <dbReference type="NCBI Taxonomy" id="229535"/>
    <lineage>
        <taxon>Eukaryota</taxon>
        <taxon>Fungi</taxon>
        <taxon>Dikarya</taxon>
        <taxon>Ascomycota</taxon>
        <taxon>Pezizomycotina</taxon>
        <taxon>Eurotiomycetes</taxon>
        <taxon>Eurotiomycetidae</taxon>
        <taxon>Eurotiales</taxon>
        <taxon>Aspergillaceae</taxon>
        <taxon>Penicillium</taxon>
    </lineage>
</organism>
<evidence type="ECO:0008006" key="4">
    <source>
        <dbReference type="Google" id="ProtNLM"/>
    </source>
</evidence>
<dbReference type="AlphaFoldDB" id="A0A0M8P4I8"/>
<name>A0A0M8P4I8_9EURO</name>
<gene>
    <name evidence="2" type="ORF">ACN38_g3771</name>
</gene>
<evidence type="ECO:0000313" key="3">
    <source>
        <dbReference type="Proteomes" id="UP000037696"/>
    </source>
</evidence>
<dbReference type="OrthoDB" id="3535998at2759"/>
<keyword evidence="3" id="KW-1185">Reference proteome</keyword>
<proteinExistence type="predicted"/>
<feature type="region of interest" description="Disordered" evidence="1">
    <location>
        <begin position="1"/>
        <end position="48"/>
    </location>
</feature>
<accession>A0A0M8P4I8</accession>
<evidence type="ECO:0000313" key="2">
    <source>
        <dbReference type="EMBL" id="KOS45276.1"/>
    </source>
</evidence>
<sequence length="275" mass="31032">MSSQDEPPVKRRESRSGTRKVSTLSVEQLERKRANDREAQRSIRQRTKEHIEQLEAQVSTLQSQIADMRVQSERFDEVVHHNTFLENEVTRLKHQVASLTGRPEFAPPNEPMAPFRSGWSLDEASTGALPGTLTTEALLPPHFTATSHTQRPSGLLAARRESHQHDWQQPYPSTRSPSLGEASDAEFPNRMEPYSIDGQMHQGQPIRTPQPQSETSFSQFAYSNRSLSMSSASPVPQQTPARVYQPSTATYPQVQPMPQSQQTDPTYDYSWPPPS</sequence>
<feature type="compositionally biased region" description="Basic and acidic residues" evidence="1">
    <location>
        <begin position="7"/>
        <end position="16"/>
    </location>
</feature>